<dbReference type="PROSITE" id="PS51318">
    <property type="entry name" value="TAT"/>
    <property type="match status" value="1"/>
</dbReference>
<dbReference type="InterPro" id="IPR052965">
    <property type="entry name" value="Pigment-catalase-like"/>
</dbReference>
<accession>A0ABS2DE31</accession>
<dbReference type="RefSeq" id="WP_204200451.1">
    <property type="nucleotide sequence ID" value="NZ_JAFEMC010000007.1"/>
</dbReference>
<keyword evidence="3" id="KW-1185">Reference proteome</keyword>
<reference evidence="2 3" key="1">
    <citation type="submission" date="2020-12" db="EMBL/GenBank/DDBJ databases">
        <title>Sphingomonas sp.</title>
        <authorList>
            <person name="Kim M.K."/>
        </authorList>
    </citation>
    <scope>NUCLEOTIDE SEQUENCE [LARGE SCALE GENOMIC DNA]</scope>
    <source>
        <strain evidence="2 3">BT552</strain>
    </source>
</reference>
<evidence type="ECO:0000313" key="3">
    <source>
        <dbReference type="Proteomes" id="UP000763641"/>
    </source>
</evidence>
<gene>
    <name evidence="2" type="ORF">ILT43_18395</name>
</gene>
<dbReference type="PANTHER" id="PTHR31694">
    <property type="entry name" value="DESICCATION-LIKE PROTEIN"/>
    <property type="match status" value="1"/>
</dbReference>
<sequence>MSDDSQLIGVLDRRVQRRGERREFFRAAIGAAAIGASAVAFTSTAKAQTANLDADILNFALNLEYLEAQFYSYAFSGSGLPDDLLGGSTSQGARGSVITGTTNPARAVDFSGEPLIQQYAREIAADERAHVSFLRTALGSAAVAQPTINIAGDADGPFTAAAAAAGVTLTNGVFDPYASPDNFLLGAYLFEDVGVTAYKGSSSLLTNNTFLDAAAGILAAEAFHAGIIRGALYRRGQAIPALVTATEQISDARDAVDGSTDQAGPPQTYADDDQGVAPRPTPVTTEAGTSTGTGSNFVPTDPNGIAFGRTAQQVLNIVYLNTANAAAELGGFFPAGVNGGIRVSAAK</sequence>
<dbReference type="Pfam" id="PF13668">
    <property type="entry name" value="Ferritin_2"/>
    <property type="match status" value="1"/>
</dbReference>
<feature type="compositionally biased region" description="Low complexity" evidence="1">
    <location>
        <begin position="282"/>
        <end position="294"/>
    </location>
</feature>
<organism evidence="2 3">
    <name type="scientific">Sphingomonas longa</name>
    <dbReference type="NCBI Taxonomy" id="2778730"/>
    <lineage>
        <taxon>Bacteria</taxon>
        <taxon>Pseudomonadati</taxon>
        <taxon>Pseudomonadota</taxon>
        <taxon>Alphaproteobacteria</taxon>
        <taxon>Sphingomonadales</taxon>
        <taxon>Sphingomonadaceae</taxon>
        <taxon>Sphingomonas</taxon>
    </lineage>
</organism>
<evidence type="ECO:0000313" key="2">
    <source>
        <dbReference type="EMBL" id="MBM6578356.1"/>
    </source>
</evidence>
<feature type="region of interest" description="Disordered" evidence="1">
    <location>
        <begin position="253"/>
        <end position="297"/>
    </location>
</feature>
<dbReference type="Proteomes" id="UP000763641">
    <property type="component" value="Unassembled WGS sequence"/>
</dbReference>
<evidence type="ECO:0000256" key="1">
    <source>
        <dbReference type="SAM" id="MobiDB-lite"/>
    </source>
</evidence>
<dbReference type="PANTHER" id="PTHR31694:SF26">
    <property type="entry name" value="OS05G0151100 PROTEIN"/>
    <property type="match status" value="1"/>
</dbReference>
<comment type="caution">
    <text evidence="2">The sequence shown here is derived from an EMBL/GenBank/DDBJ whole genome shotgun (WGS) entry which is preliminary data.</text>
</comment>
<proteinExistence type="predicted"/>
<dbReference type="EMBL" id="JAFEMC010000007">
    <property type="protein sequence ID" value="MBM6578356.1"/>
    <property type="molecule type" value="Genomic_DNA"/>
</dbReference>
<protein>
    <submittedName>
        <fullName evidence="2">Ferritin-like domain-containing protein</fullName>
    </submittedName>
</protein>
<dbReference type="InterPro" id="IPR006311">
    <property type="entry name" value="TAT_signal"/>
</dbReference>
<name>A0ABS2DE31_9SPHN</name>